<dbReference type="EMBL" id="JACASE010000007">
    <property type="protein sequence ID" value="KAF6447828.1"/>
    <property type="molecule type" value="Genomic_DNA"/>
</dbReference>
<evidence type="ECO:0000313" key="3">
    <source>
        <dbReference type="Proteomes" id="UP000593571"/>
    </source>
</evidence>
<feature type="signal peptide" evidence="1">
    <location>
        <begin position="1"/>
        <end position="23"/>
    </location>
</feature>
<accession>A0A7J8FJD7</accession>
<evidence type="ECO:0008006" key="4">
    <source>
        <dbReference type="Google" id="ProtNLM"/>
    </source>
</evidence>
<proteinExistence type="predicted"/>
<sequence>MPLGASSCLLLACTLAIVPFLAGERVGLPAPWPSAHALLCICTAHPAFRHPAPPFSPCITHPSSHIPTRTLAPRAPRFRHLASQHGATCVQHPQTLGDTSVPSVVPAVHFRCGFRPPLADQCWEQS</sequence>
<reference evidence="2 3" key="1">
    <citation type="journal article" date="2020" name="Nature">
        <title>Six reference-quality genomes reveal evolution of bat adaptations.</title>
        <authorList>
            <person name="Jebb D."/>
            <person name="Huang Z."/>
            <person name="Pippel M."/>
            <person name="Hughes G.M."/>
            <person name="Lavrichenko K."/>
            <person name="Devanna P."/>
            <person name="Winkler S."/>
            <person name="Jermiin L.S."/>
            <person name="Skirmuntt E.C."/>
            <person name="Katzourakis A."/>
            <person name="Burkitt-Gray L."/>
            <person name="Ray D.A."/>
            <person name="Sullivan K.A.M."/>
            <person name="Roscito J.G."/>
            <person name="Kirilenko B.M."/>
            <person name="Davalos L.M."/>
            <person name="Corthals A.P."/>
            <person name="Power M.L."/>
            <person name="Jones G."/>
            <person name="Ransome R.D."/>
            <person name="Dechmann D.K.N."/>
            <person name="Locatelli A.G."/>
            <person name="Puechmaille S.J."/>
            <person name="Fedrigo O."/>
            <person name="Jarvis E.D."/>
            <person name="Hiller M."/>
            <person name="Vernes S.C."/>
            <person name="Myers E.W."/>
            <person name="Teeling E.C."/>
        </authorList>
    </citation>
    <scope>NUCLEOTIDE SEQUENCE [LARGE SCALE GENOMIC DNA]</scope>
    <source>
        <strain evidence="2">MRouAeg1</strain>
        <tissue evidence="2">Muscle</tissue>
    </source>
</reference>
<name>A0A7J8FJD7_ROUAE</name>
<evidence type="ECO:0000256" key="1">
    <source>
        <dbReference type="SAM" id="SignalP"/>
    </source>
</evidence>
<feature type="chain" id="PRO_5029643707" description="Secreted protein" evidence="1">
    <location>
        <begin position="24"/>
        <end position="126"/>
    </location>
</feature>
<comment type="caution">
    <text evidence="2">The sequence shown here is derived from an EMBL/GenBank/DDBJ whole genome shotgun (WGS) entry which is preliminary data.</text>
</comment>
<evidence type="ECO:0000313" key="2">
    <source>
        <dbReference type="EMBL" id="KAF6447828.1"/>
    </source>
</evidence>
<organism evidence="2 3">
    <name type="scientific">Rousettus aegyptiacus</name>
    <name type="common">Egyptian fruit bat</name>
    <name type="synonym">Pteropus aegyptiacus</name>
    <dbReference type="NCBI Taxonomy" id="9407"/>
    <lineage>
        <taxon>Eukaryota</taxon>
        <taxon>Metazoa</taxon>
        <taxon>Chordata</taxon>
        <taxon>Craniata</taxon>
        <taxon>Vertebrata</taxon>
        <taxon>Euteleostomi</taxon>
        <taxon>Mammalia</taxon>
        <taxon>Eutheria</taxon>
        <taxon>Laurasiatheria</taxon>
        <taxon>Chiroptera</taxon>
        <taxon>Yinpterochiroptera</taxon>
        <taxon>Pteropodoidea</taxon>
        <taxon>Pteropodidae</taxon>
        <taxon>Rousettinae</taxon>
        <taxon>Rousettus</taxon>
    </lineage>
</organism>
<protein>
    <recommendedName>
        <fullName evidence="4">Secreted protein</fullName>
    </recommendedName>
</protein>
<dbReference type="Proteomes" id="UP000593571">
    <property type="component" value="Unassembled WGS sequence"/>
</dbReference>
<gene>
    <name evidence="2" type="ORF">HJG63_012163</name>
</gene>
<keyword evidence="3" id="KW-1185">Reference proteome</keyword>
<keyword evidence="1" id="KW-0732">Signal</keyword>
<dbReference type="AlphaFoldDB" id="A0A7J8FJD7"/>